<dbReference type="EMBL" id="JBFMKM010000014">
    <property type="protein sequence ID" value="KAL1297536.1"/>
    <property type="molecule type" value="Genomic_DNA"/>
</dbReference>
<feature type="domain" description="AB hydrolase-1" evidence="1">
    <location>
        <begin position="23"/>
        <end position="244"/>
    </location>
</feature>
<dbReference type="GeneID" id="95979807"/>
<evidence type="ECO:0000313" key="3">
    <source>
        <dbReference type="Proteomes" id="UP001562354"/>
    </source>
</evidence>
<evidence type="ECO:0000313" key="2">
    <source>
        <dbReference type="EMBL" id="KAL1297536.1"/>
    </source>
</evidence>
<keyword evidence="3" id="KW-1185">Reference proteome</keyword>
<reference evidence="2 3" key="1">
    <citation type="submission" date="2024-07" db="EMBL/GenBank/DDBJ databases">
        <title>Draft sequence of the Neodothiora populina.</title>
        <authorList>
            <person name="Drown D.D."/>
            <person name="Schuette U.S."/>
            <person name="Buechlein A.B."/>
            <person name="Rusch D.R."/>
            <person name="Winton L.W."/>
            <person name="Adams G.A."/>
        </authorList>
    </citation>
    <scope>NUCLEOTIDE SEQUENCE [LARGE SCALE GENOMIC DNA]</scope>
    <source>
        <strain evidence="2 3">CPC 39397</strain>
    </source>
</reference>
<protein>
    <recommendedName>
        <fullName evidence="1">AB hydrolase-1 domain-containing protein</fullName>
    </recommendedName>
</protein>
<gene>
    <name evidence="2" type="ORF">AAFC00_006108</name>
</gene>
<comment type="caution">
    <text evidence="2">The sequence shown here is derived from an EMBL/GenBank/DDBJ whole genome shotgun (WGS) entry which is preliminary data.</text>
</comment>
<name>A0ABR3P4B9_9PEZI</name>
<dbReference type="RefSeq" id="XP_069197218.1">
    <property type="nucleotide sequence ID" value="XM_069346007.1"/>
</dbReference>
<sequence>MDDENPTQCQWAPPGQYPRKIPIVLIHDGGGTTFAYHILGELNRDVYVVHNPNYWTGEPWAEGMDAQACHYIQLIKKAGISGNILLGGWSLGGFLSVTMARMIAADRSEPRLHVKGMVIIDSPFHTPLKDLSVETAKPELSHLPELVRKSLHNCGALLADWSLPEWDADAYKDRGIRTVVDSTSADVDVPAGQVWYKPLKGPAEVVPVSRASPPPAKADPDASHDVPPFSVLLRCVDRAPSTDPDSTKPAHIDIRRDQLVLGWDENYPEFIKAVIDVDAHHYNLFEFERIDAQTDKINLALKIVDNLRPLDGNESTSDSL</sequence>
<proteinExistence type="predicted"/>
<accession>A0ABR3P4B9</accession>
<evidence type="ECO:0000259" key="1">
    <source>
        <dbReference type="Pfam" id="PF12697"/>
    </source>
</evidence>
<dbReference type="InterPro" id="IPR000073">
    <property type="entry name" value="AB_hydrolase_1"/>
</dbReference>
<dbReference type="Proteomes" id="UP001562354">
    <property type="component" value="Unassembled WGS sequence"/>
</dbReference>
<dbReference type="InterPro" id="IPR029058">
    <property type="entry name" value="AB_hydrolase_fold"/>
</dbReference>
<dbReference type="SUPFAM" id="SSF53474">
    <property type="entry name" value="alpha/beta-Hydrolases"/>
    <property type="match status" value="1"/>
</dbReference>
<dbReference type="Pfam" id="PF12697">
    <property type="entry name" value="Abhydrolase_6"/>
    <property type="match status" value="1"/>
</dbReference>
<organism evidence="2 3">
    <name type="scientific">Neodothiora populina</name>
    <dbReference type="NCBI Taxonomy" id="2781224"/>
    <lineage>
        <taxon>Eukaryota</taxon>
        <taxon>Fungi</taxon>
        <taxon>Dikarya</taxon>
        <taxon>Ascomycota</taxon>
        <taxon>Pezizomycotina</taxon>
        <taxon>Dothideomycetes</taxon>
        <taxon>Dothideomycetidae</taxon>
        <taxon>Dothideales</taxon>
        <taxon>Dothioraceae</taxon>
        <taxon>Neodothiora</taxon>
    </lineage>
</organism>
<dbReference type="Gene3D" id="3.40.50.1820">
    <property type="entry name" value="alpha/beta hydrolase"/>
    <property type="match status" value="1"/>
</dbReference>